<dbReference type="PRINTS" id="PR00723">
    <property type="entry name" value="SUBTILISIN"/>
</dbReference>
<feature type="active site" description="Charge relay system" evidence="7">
    <location>
        <position position="333"/>
    </location>
</feature>
<feature type="domain" description="Peptidase S8/S53" evidence="10">
    <location>
        <begin position="138"/>
        <end position="347"/>
    </location>
</feature>
<comment type="caution">
    <text evidence="12">The sequence shown here is derived from an EMBL/GenBank/DDBJ whole genome shotgun (WGS) entry which is preliminary data.</text>
</comment>
<evidence type="ECO:0000256" key="1">
    <source>
        <dbReference type="ARBA" id="ARBA00011073"/>
    </source>
</evidence>
<evidence type="ECO:0000256" key="3">
    <source>
        <dbReference type="ARBA" id="ARBA00022729"/>
    </source>
</evidence>
<keyword evidence="2 7" id="KW-0645">Protease</keyword>
<dbReference type="InterPro" id="IPR050131">
    <property type="entry name" value="Peptidase_S8_subtilisin-like"/>
</dbReference>
<evidence type="ECO:0000313" key="13">
    <source>
        <dbReference type="Proteomes" id="UP000076881"/>
    </source>
</evidence>
<dbReference type="InterPro" id="IPR037045">
    <property type="entry name" value="S8pro/Inhibitor_I9_sf"/>
</dbReference>
<dbReference type="SUPFAM" id="SSF54897">
    <property type="entry name" value="Protease propeptides/inhibitors"/>
    <property type="match status" value="1"/>
</dbReference>
<evidence type="ECO:0000256" key="9">
    <source>
        <dbReference type="SAM" id="SignalP"/>
    </source>
</evidence>
<organism evidence="12 13">
    <name type="scientific">Akanthomyces lecanii RCEF 1005</name>
    <dbReference type="NCBI Taxonomy" id="1081108"/>
    <lineage>
        <taxon>Eukaryota</taxon>
        <taxon>Fungi</taxon>
        <taxon>Dikarya</taxon>
        <taxon>Ascomycota</taxon>
        <taxon>Pezizomycotina</taxon>
        <taxon>Sordariomycetes</taxon>
        <taxon>Hypocreomycetidae</taxon>
        <taxon>Hypocreales</taxon>
        <taxon>Cordycipitaceae</taxon>
        <taxon>Akanthomyces</taxon>
        <taxon>Cordyceps confragosa</taxon>
    </lineage>
</organism>
<evidence type="ECO:0000313" key="12">
    <source>
        <dbReference type="EMBL" id="OAA79036.1"/>
    </source>
</evidence>
<protein>
    <submittedName>
        <fullName evidence="12">Proteinase T</fullName>
    </submittedName>
</protein>
<sequence length="389" mass="39679">MRLSLLLTILPVVLGAPTVKRDEPAPLHAAKAGGKVIPGKYIVKYKEGSTLATPEGRMGIMADQADHVYSDVMHGFAGSLDKAALKELRNHPDVEYIEQDSIISLSGYTTQQNAVWGLTRISHKRNGASGYTYDTSAGAGTCVYVLDTGVDASHPDFGGRAKQIKSFISGQNSDGHGHGTHCSGTIGSTTYGVAKKTNVYGVKVLDNQGSGAYSGIIAGMDYVVSDSRNRQCPKGVFASMSLGGGYSAAINDAAAKLVSNGVFLAVAAGNENQDANNVSPASERSACTVGASTAQDARASFSNYGSVVDIFAPGANILSLAPGGGTATMSGTSMATPHIAGLAAYIAGLEGGSGGQICGRLQQLATRNVLSGIPGGTINALAFNGNPSG</sequence>
<evidence type="ECO:0000256" key="2">
    <source>
        <dbReference type="ARBA" id="ARBA00022670"/>
    </source>
</evidence>
<reference evidence="12 13" key="1">
    <citation type="journal article" date="2016" name="Genome Biol. Evol.">
        <title>Divergent and convergent evolution of fungal pathogenicity.</title>
        <authorList>
            <person name="Shang Y."/>
            <person name="Xiao G."/>
            <person name="Zheng P."/>
            <person name="Cen K."/>
            <person name="Zhan S."/>
            <person name="Wang C."/>
        </authorList>
    </citation>
    <scope>NUCLEOTIDE SEQUENCE [LARGE SCALE GENOMIC DNA]</scope>
    <source>
        <strain evidence="12 13">RCEF 1005</strain>
    </source>
</reference>
<keyword evidence="3 9" id="KW-0732">Signal</keyword>
<keyword evidence="6" id="KW-1015">Disulfide bond</keyword>
<dbReference type="Gene3D" id="3.30.70.80">
    <property type="entry name" value="Peptidase S8 propeptide/proteinase inhibitor I9"/>
    <property type="match status" value="1"/>
</dbReference>
<dbReference type="OrthoDB" id="206201at2759"/>
<dbReference type="InterPro" id="IPR036852">
    <property type="entry name" value="Peptidase_S8/S53_dom_sf"/>
</dbReference>
<keyword evidence="13" id="KW-1185">Reference proteome</keyword>
<evidence type="ECO:0000256" key="4">
    <source>
        <dbReference type="ARBA" id="ARBA00022801"/>
    </source>
</evidence>
<dbReference type="CDD" id="cd04077">
    <property type="entry name" value="Peptidases_S8_PCSK9_ProteinaseK_like"/>
    <property type="match status" value="1"/>
</dbReference>
<dbReference type="GO" id="GO:0004252">
    <property type="term" value="F:serine-type endopeptidase activity"/>
    <property type="evidence" value="ECO:0007669"/>
    <property type="project" value="UniProtKB-UniRule"/>
</dbReference>
<dbReference type="GO" id="GO:0006508">
    <property type="term" value="P:proteolysis"/>
    <property type="evidence" value="ECO:0007669"/>
    <property type="project" value="UniProtKB-KW"/>
</dbReference>
<feature type="signal peptide" evidence="9">
    <location>
        <begin position="1"/>
        <end position="15"/>
    </location>
</feature>
<dbReference type="Pfam" id="PF05922">
    <property type="entry name" value="Inhibitor_I9"/>
    <property type="match status" value="1"/>
</dbReference>
<dbReference type="SUPFAM" id="SSF52743">
    <property type="entry name" value="Subtilisin-like"/>
    <property type="match status" value="1"/>
</dbReference>
<feature type="active site" description="Charge relay system" evidence="7">
    <location>
        <position position="147"/>
    </location>
</feature>
<dbReference type="PROSITE" id="PS00137">
    <property type="entry name" value="SUBTILASE_HIS"/>
    <property type="match status" value="1"/>
</dbReference>
<keyword evidence="5 7" id="KW-0720">Serine protease</keyword>
<gene>
    <name evidence="12" type="ORF">LEL_02522</name>
</gene>
<evidence type="ECO:0000256" key="7">
    <source>
        <dbReference type="PROSITE-ProRule" id="PRU01240"/>
    </source>
</evidence>
<dbReference type="GO" id="GO:0005576">
    <property type="term" value="C:extracellular region"/>
    <property type="evidence" value="ECO:0007669"/>
    <property type="project" value="UniProtKB-ARBA"/>
</dbReference>
<evidence type="ECO:0000259" key="10">
    <source>
        <dbReference type="Pfam" id="PF00082"/>
    </source>
</evidence>
<dbReference type="InterPro" id="IPR023827">
    <property type="entry name" value="Peptidase_S8_Asp-AS"/>
</dbReference>
<dbReference type="PANTHER" id="PTHR43806">
    <property type="entry name" value="PEPTIDASE S8"/>
    <property type="match status" value="1"/>
</dbReference>
<dbReference type="PROSITE" id="PS00138">
    <property type="entry name" value="SUBTILASE_SER"/>
    <property type="match status" value="1"/>
</dbReference>
<feature type="domain" description="Inhibitor I9" evidence="11">
    <location>
        <begin position="64"/>
        <end position="105"/>
    </location>
</feature>
<dbReference type="InterPro" id="IPR010259">
    <property type="entry name" value="S8pro/Inhibitor_I9"/>
</dbReference>
<dbReference type="InterPro" id="IPR034193">
    <property type="entry name" value="PCSK9_ProteinaseK-like"/>
</dbReference>
<dbReference type="Pfam" id="PF00082">
    <property type="entry name" value="Peptidase_S8"/>
    <property type="match status" value="1"/>
</dbReference>
<evidence type="ECO:0000259" key="11">
    <source>
        <dbReference type="Pfam" id="PF05922"/>
    </source>
</evidence>
<dbReference type="PROSITE" id="PS51892">
    <property type="entry name" value="SUBTILASE"/>
    <property type="match status" value="1"/>
</dbReference>
<comment type="similarity">
    <text evidence="1 7 8">Belongs to the peptidase S8 family.</text>
</comment>
<dbReference type="InterPro" id="IPR000209">
    <property type="entry name" value="Peptidase_S8/S53_dom"/>
</dbReference>
<dbReference type="PANTHER" id="PTHR43806:SF58">
    <property type="entry name" value="ALKALINE PROTEASE 1-RELATED"/>
    <property type="match status" value="1"/>
</dbReference>
<dbReference type="InterPro" id="IPR023828">
    <property type="entry name" value="Peptidase_S8_Ser-AS"/>
</dbReference>
<evidence type="ECO:0000256" key="6">
    <source>
        <dbReference type="ARBA" id="ARBA00023157"/>
    </source>
</evidence>
<dbReference type="Proteomes" id="UP000076881">
    <property type="component" value="Unassembled WGS sequence"/>
</dbReference>
<dbReference type="FunFam" id="3.40.50.200:FF:000014">
    <property type="entry name" value="Proteinase K"/>
    <property type="match status" value="1"/>
</dbReference>
<accession>A0A168IBL6</accession>
<dbReference type="AlphaFoldDB" id="A0A168IBL6"/>
<dbReference type="InterPro" id="IPR022398">
    <property type="entry name" value="Peptidase_S8_His-AS"/>
</dbReference>
<dbReference type="STRING" id="1081108.A0A168IBL6"/>
<feature type="chain" id="PRO_5012362267" evidence="9">
    <location>
        <begin position="16"/>
        <end position="389"/>
    </location>
</feature>
<dbReference type="InterPro" id="IPR015500">
    <property type="entry name" value="Peptidase_S8_subtilisin-rel"/>
</dbReference>
<dbReference type="EMBL" id="AZHF01000002">
    <property type="protein sequence ID" value="OAA79036.1"/>
    <property type="molecule type" value="Genomic_DNA"/>
</dbReference>
<evidence type="ECO:0000256" key="8">
    <source>
        <dbReference type="RuleBase" id="RU003355"/>
    </source>
</evidence>
<dbReference type="Gene3D" id="3.40.50.200">
    <property type="entry name" value="Peptidase S8/S53 domain"/>
    <property type="match status" value="1"/>
</dbReference>
<feature type="active site" description="Charge relay system" evidence="7">
    <location>
        <position position="178"/>
    </location>
</feature>
<proteinExistence type="inferred from homology"/>
<keyword evidence="4 7" id="KW-0378">Hydrolase</keyword>
<name>A0A168IBL6_CORDF</name>
<evidence type="ECO:0000256" key="5">
    <source>
        <dbReference type="ARBA" id="ARBA00022825"/>
    </source>
</evidence>
<dbReference type="PROSITE" id="PS00136">
    <property type="entry name" value="SUBTILASE_ASP"/>
    <property type="match status" value="1"/>
</dbReference>